<dbReference type="OrthoDB" id="488598at2"/>
<dbReference type="SUPFAM" id="SSF103511">
    <property type="entry name" value="Chlorophyll a-b binding protein"/>
    <property type="match status" value="1"/>
</dbReference>
<dbReference type="STRING" id="317619.GCA_000332315_02971"/>
<gene>
    <name evidence="2" type="ORF">PROH_20505</name>
</gene>
<keyword evidence="1" id="KW-0812">Transmembrane</keyword>
<sequence>MATRGYTTEDGGRLNNFAIEPRMYVDDTEQLGFTKSAEQLNGRAAMIGFISLVVVELVTGQGLLSLIHQSLS</sequence>
<dbReference type="InterPro" id="IPR048028">
    <property type="entry name" value="Psb34-like"/>
</dbReference>
<evidence type="ECO:0000313" key="2">
    <source>
        <dbReference type="EMBL" id="KKI98099.1"/>
    </source>
</evidence>
<proteinExistence type="predicted"/>
<keyword evidence="3" id="KW-1185">Reference proteome</keyword>
<dbReference type="Gene3D" id="1.10.3460.10">
    <property type="entry name" value="Chlorophyll a/b binding protein domain"/>
    <property type="match status" value="1"/>
</dbReference>
<dbReference type="Proteomes" id="UP000034681">
    <property type="component" value="Unassembled WGS sequence"/>
</dbReference>
<feature type="transmembrane region" description="Helical" evidence="1">
    <location>
        <begin position="44"/>
        <end position="67"/>
    </location>
</feature>
<name>A0A0M2PPA4_PROHO</name>
<dbReference type="AlphaFoldDB" id="A0A0M2PPA4"/>
<keyword evidence="1" id="KW-0472">Membrane</keyword>
<evidence type="ECO:0000256" key="1">
    <source>
        <dbReference type="SAM" id="Phobius"/>
    </source>
</evidence>
<reference evidence="2" key="1">
    <citation type="submission" date="2012-04" db="EMBL/GenBank/DDBJ databases">
        <authorList>
            <person name="Borisov I.G."/>
            <person name="Ivanikova N.V."/>
            <person name="Pinevich A.V."/>
        </authorList>
    </citation>
    <scope>NUCLEOTIDE SEQUENCE</scope>
    <source>
        <strain evidence="2">CALU 1027</strain>
    </source>
</reference>
<keyword evidence="1" id="KW-1133">Transmembrane helix</keyword>
<dbReference type="EMBL" id="AJTX02000010">
    <property type="protein sequence ID" value="KKI98099.1"/>
    <property type="molecule type" value="Genomic_DNA"/>
</dbReference>
<accession>A0A0M2PPA4</accession>
<comment type="caution">
    <text evidence="2">The sequence shown here is derived from an EMBL/GenBank/DDBJ whole genome shotgun (WGS) entry which is preliminary data.</text>
</comment>
<protein>
    <submittedName>
        <fullName evidence="2">High light inducible protein</fullName>
    </submittedName>
</protein>
<dbReference type="Pfam" id="PF26394">
    <property type="entry name" value="Psb34"/>
    <property type="match status" value="1"/>
</dbReference>
<dbReference type="RefSeq" id="WP_016922689.1">
    <property type="nucleotide sequence ID" value="NZ_KB235939.1"/>
</dbReference>
<evidence type="ECO:0000313" key="3">
    <source>
        <dbReference type="Proteomes" id="UP000034681"/>
    </source>
</evidence>
<organism evidence="2 3">
    <name type="scientific">Prochlorothrix hollandica PCC 9006 = CALU 1027</name>
    <dbReference type="NCBI Taxonomy" id="317619"/>
    <lineage>
        <taxon>Bacteria</taxon>
        <taxon>Bacillati</taxon>
        <taxon>Cyanobacteriota</taxon>
        <taxon>Cyanophyceae</taxon>
        <taxon>Prochlorotrichales</taxon>
        <taxon>Prochlorotrichaceae</taxon>
        <taxon>Prochlorothrix</taxon>
    </lineage>
</organism>